<evidence type="ECO:0000313" key="2">
    <source>
        <dbReference type="EMBL" id="PSL37942.1"/>
    </source>
</evidence>
<sequence>MTTPSDPPNGPTSAGPLSGLLVADFSRVLAGPYATQLLADMGATVVKVEAPTGDETRGWAPPERDGVSTYYLGINRNKRDIVLDFRDADDRRNAQELARRADIVIENFKPGGLAKFGLDYDSVAETNPAVVYASISGFGSAGGASLPGYDLIVQAASGLMSLTGDPDGPAYRSGVSVFDIMTGMQATVGILAALRHRSETGDGQHVEVNLLSTALSAMANHSSTFVAGGVVPFRMGNAHPSLFPYEPLPASDGEIVIVAANTPQFRALASALGRPDLADDERFASTEDRNRNRAALRPLLVEALAARTVQEWFEVLTDAGVACGPINTIDGGVALAASLGLDPVVSVGTGDEAIPMIRNPITFSRTPVQYTSPPPTLGQHQDEIREWLETR</sequence>
<dbReference type="EMBL" id="PYAU01000001">
    <property type="protein sequence ID" value="PSL37942.1"/>
    <property type="molecule type" value="Genomic_DNA"/>
</dbReference>
<organism evidence="2 4">
    <name type="scientific">Labedella gwakjiensis</name>
    <dbReference type="NCBI Taxonomy" id="390269"/>
    <lineage>
        <taxon>Bacteria</taxon>
        <taxon>Bacillati</taxon>
        <taxon>Actinomycetota</taxon>
        <taxon>Actinomycetes</taxon>
        <taxon>Micrococcales</taxon>
        <taxon>Microbacteriaceae</taxon>
        <taxon>Labedella</taxon>
    </lineage>
</organism>
<evidence type="ECO:0000313" key="4">
    <source>
        <dbReference type="Proteomes" id="UP000241203"/>
    </source>
</evidence>
<dbReference type="PANTHER" id="PTHR48207:SF3">
    <property type="entry name" value="SUCCINATE--HYDROXYMETHYLGLUTARATE COA-TRANSFERASE"/>
    <property type="match status" value="1"/>
</dbReference>
<keyword evidence="1 2" id="KW-0808">Transferase</keyword>
<dbReference type="PANTHER" id="PTHR48207">
    <property type="entry name" value="SUCCINATE--HYDROXYMETHYLGLUTARATE COA-TRANSFERASE"/>
    <property type="match status" value="1"/>
</dbReference>
<dbReference type="InterPro" id="IPR044855">
    <property type="entry name" value="CoA-Trfase_III_dom3_sf"/>
</dbReference>
<dbReference type="AlphaFoldDB" id="A0A2P8GVE0"/>
<dbReference type="Pfam" id="PF02515">
    <property type="entry name" value="CoA_transf_3"/>
    <property type="match status" value="1"/>
</dbReference>
<dbReference type="Proteomes" id="UP000241203">
    <property type="component" value="Unassembled WGS sequence"/>
</dbReference>
<dbReference type="Proteomes" id="UP000268291">
    <property type="component" value="Unassembled WGS sequence"/>
</dbReference>
<keyword evidence="5" id="KW-1185">Reference proteome</keyword>
<dbReference type="InterPro" id="IPR003673">
    <property type="entry name" value="CoA-Trfase_fam_III"/>
</dbReference>
<dbReference type="SUPFAM" id="SSF89796">
    <property type="entry name" value="CoA-transferase family III (CaiB/BaiF)"/>
    <property type="match status" value="1"/>
</dbReference>
<dbReference type="InterPro" id="IPR050483">
    <property type="entry name" value="CoA-transferase_III_domain"/>
</dbReference>
<protein>
    <submittedName>
        <fullName evidence="2 3">CoA transferase</fullName>
    </submittedName>
</protein>
<dbReference type="OrthoDB" id="9797653at2"/>
<evidence type="ECO:0000313" key="5">
    <source>
        <dbReference type="Proteomes" id="UP000268291"/>
    </source>
</evidence>
<accession>A0A2P8GVE0</accession>
<proteinExistence type="predicted"/>
<dbReference type="RefSeq" id="WP_106563018.1">
    <property type="nucleotide sequence ID" value="NZ_PYAU01000001.1"/>
</dbReference>
<reference evidence="3 5" key="2">
    <citation type="submission" date="2018-12" db="EMBL/GenBank/DDBJ databases">
        <authorList>
            <person name="hu s."/>
            <person name="Xu Y."/>
            <person name="Xu B."/>
            <person name="Li F."/>
        </authorList>
    </citation>
    <scope>NUCLEOTIDE SEQUENCE [LARGE SCALE GENOMIC DNA]</scope>
    <source>
        <strain evidence="3 5">KSW2-17</strain>
    </source>
</reference>
<evidence type="ECO:0000256" key="1">
    <source>
        <dbReference type="ARBA" id="ARBA00022679"/>
    </source>
</evidence>
<name>A0A2P8GVE0_9MICO</name>
<comment type="caution">
    <text evidence="2">The sequence shown here is derived from an EMBL/GenBank/DDBJ whole genome shotgun (WGS) entry which is preliminary data.</text>
</comment>
<dbReference type="Gene3D" id="3.40.50.10540">
    <property type="entry name" value="Crotonobetainyl-coa:carnitine coa-transferase, domain 1"/>
    <property type="match status" value="1"/>
</dbReference>
<reference evidence="2 4" key="1">
    <citation type="submission" date="2018-03" db="EMBL/GenBank/DDBJ databases">
        <title>Genomic Encyclopedia of Archaeal and Bacterial Type Strains, Phase II (KMG-II): from individual species to whole genera.</title>
        <authorList>
            <person name="Goeker M."/>
        </authorList>
    </citation>
    <scope>NUCLEOTIDE SEQUENCE [LARGE SCALE GENOMIC DNA]</scope>
    <source>
        <strain evidence="2 4">DSM 21548</strain>
    </source>
</reference>
<gene>
    <name evidence="2" type="ORF">CLV49_1550</name>
    <name evidence="3" type="ORF">ELQ93_11445</name>
</gene>
<dbReference type="Gene3D" id="3.30.1540.10">
    <property type="entry name" value="formyl-coa transferase, domain 3"/>
    <property type="match status" value="1"/>
</dbReference>
<dbReference type="EMBL" id="RZGY01000001">
    <property type="protein sequence ID" value="RUQ87492.1"/>
    <property type="molecule type" value="Genomic_DNA"/>
</dbReference>
<dbReference type="GO" id="GO:0008410">
    <property type="term" value="F:CoA-transferase activity"/>
    <property type="evidence" value="ECO:0007669"/>
    <property type="project" value="TreeGrafter"/>
</dbReference>
<evidence type="ECO:0000313" key="3">
    <source>
        <dbReference type="EMBL" id="RUQ87492.1"/>
    </source>
</evidence>
<dbReference type="InterPro" id="IPR023606">
    <property type="entry name" value="CoA-Trfase_III_dom_1_sf"/>
</dbReference>